<proteinExistence type="predicted"/>
<reference evidence="1" key="1">
    <citation type="journal article" date="2023" name="Genome Biol. Evol.">
        <title>Long-read-based Genome Assembly of Drosophila gunungcola Reveals Fewer Chemosensory Genes in Flower-breeding Species.</title>
        <authorList>
            <person name="Negi A."/>
            <person name="Liao B.Y."/>
            <person name="Yeh S.D."/>
        </authorList>
    </citation>
    <scope>NUCLEOTIDE SEQUENCE</scope>
    <source>
        <strain evidence="1">Sukarami</strain>
    </source>
</reference>
<organism evidence="1 2">
    <name type="scientific">Drosophila gunungcola</name>
    <name type="common">fruit fly</name>
    <dbReference type="NCBI Taxonomy" id="103775"/>
    <lineage>
        <taxon>Eukaryota</taxon>
        <taxon>Metazoa</taxon>
        <taxon>Ecdysozoa</taxon>
        <taxon>Arthropoda</taxon>
        <taxon>Hexapoda</taxon>
        <taxon>Insecta</taxon>
        <taxon>Pterygota</taxon>
        <taxon>Neoptera</taxon>
        <taxon>Endopterygota</taxon>
        <taxon>Diptera</taxon>
        <taxon>Brachycera</taxon>
        <taxon>Muscomorpha</taxon>
        <taxon>Ephydroidea</taxon>
        <taxon>Drosophilidae</taxon>
        <taxon>Drosophila</taxon>
        <taxon>Sophophora</taxon>
    </lineage>
</organism>
<keyword evidence="2" id="KW-1185">Reference proteome</keyword>
<dbReference type="AlphaFoldDB" id="A0A9Q0BU17"/>
<feature type="non-terminal residue" evidence="1">
    <location>
        <position position="1"/>
    </location>
</feature>
<sequence>SFPFDLIPCSTQKLRVPLLFVYNLLTFIYQRLFYCFKSTCDDDLSMSMCHTSQMLSVFKGLAGK</sequence>
<dbReference type="Proteomes" id="UP001059596">
    <property type="component" value="Unassembled WGS sequence"/>
</dbReference>
<name>A0A9Q0BU17_9MUSC</name>
<gene>
    <name evidence="1" type="ORF">M5D96_005127</name>
</gene>
<protein>
    <submittedName>
        <fullName evidence="1">Uncharacterized protein</fullName>
    </submittedName>
</protein>
<evidence type="ECO:0000313" key="1">
    <source>
        <dbReference type="EMBL" id="KAI8043789.1"/>
    </source>
</evidence>
<evidence type="ECO:0000313" key="2">
    <source>
        <dbReference type="Proteomes" id="UP001059596"/>
    </source>
</evidence>
<accession>A0A9Q0BU17</accession>
<dbReference type="EMBL" id="JAMKOV010000002">
    <property type="protein sequence ID" value="KAI8043789.1"/>
    <property type="molecule type" value="Genomic_DNA"/>
</dbReference>
<comment type="caution">
    <text evidence="1">The sequence shown here is derived from an EMBL/GenBank/DDBJ whole genome shotgun (WGS) entry which is preliminary data.</text>
</comment>